<proteinExistence type="predicted"/>
<dbReference type="GO" id="GO:0043335">
    <property type="term" value="P:protein unfolding"/>
    <property type="evidence" value="ECO:0007669"/>
    <property type="project" value="TreeGrafter"/>
</dbReference>
<dbReference type="GO" id="GO:0003755">
    <property type="term" value="F:peptidyl-prolyl cis-trans isomerase activity"/>
    <property type="evidence" value="ECO:0007669"/>
    <property type="project" value="TreeGrafter"/>
</dbReference>
<gene>
    <name evidence="2" type="ORF">METZ01_LOCUS179507</name>
</gene>
<feature type="domain" description="Trigger factor ribosome-binding bacterial" evidence="1">
    <location>
        <begin position="1"/>
        <end position="75"/>
    </location>
</feature>
<protein>
    <recommendedName>
        <fullName evidence="1">Trigger factor ribosome-binding bacterial domain-containing protein</fullName>
    </recommendedName>
</protein>
<accession>A0A382CMY3</accession>
<dbReference type="PANTHER" id="PTHR30560:SF3">
    <property type="entry name" value="TRIGGER FACTOR-LIKE PROTEIN TIG, CHLOROPLASTIC"/>
    <property type="match status" value="1"/>
</dbReference>
<dbReference type="PANTHER" id="PTHR30560">
    <property type="entry name" value="TRIGGER FACTOR CHAPERONE AND PEPTIDYL-PROLYL CIS/TRANS ISOMERASE"/>
    <property type="match status" value="1"/>
</dbReference>
<name>A0A382CMY3_9ZZZZ</name>
<feature type="non-terminal residue" evidence="2">
    <location>
        <position position="76"/>
    </location>
</feature>
<dbReference type="GO" id="GO:0044183">
    <property type="term" value="F:protein folding chaperone"/>
    <property type="evidence" value="ECO:0007669"/>
    <property type="project" value="TreeGrafter"/>
</dbReference>
<reference evidence="2" key="1">
    <citation type="submission" date="2018-05" db="EMBL/GenBank/DDBJ databases">
        <authorList>
            <person name="Lanie J.A."/>
            <person name="Ng W.-L."/>
            <person name="Kazmierczak K.M."/>
            <person name="Andrzejewski T.M."/>
            <person name="Davidsen T.M."/>
            <person name="Wayne K.J."/>
            <person name="Tettelin H."/>
            <person name="Glass J.I."/>
            <person name="Rusch D."/>
            <person name="Podicherti R."/>
            <person name="Tsui H.-C.T."/>
            <person name="Winkler M.E."/>
        </authorList>
    </citation>
    <scope>NUCLEOTIDE SEQUENCE</scope>
</reference>
<dbReference type="EMBL" id="UINC01034981">
    <property type="protein sequence ID" value="SVB26653.1"/>
    <property type="molecule type" value="Genomic_DNA"/>
</dbReference>
<dbReference type="SUPFAM" id="SSF102735">
    <property type="entry name" value="Trigger factor ribosome-binding domain"/>
    <property type="match status" value="1"/>
</dbReference>
<evidence type="ECO:0000313" key="2">
    <source>
        <dbReference type="EMBL" id="SVB26653.1"/>
    </source>
</evidence>
<dbReference type="InterPro" id="IPR036611">
    <property type="entry name" value="Trigger_fac_ribosome-bd_sf"/>
</dbReference>
<dbReference type="InterPro" id="IPR005215">
    <property type="entry name" value="Trig_fac"/>
</dbReference>
<evidence type="ECO:0000259" key="1">
    <source>
        <dbReference type="Pfam" id="PF05697"/>
    </source>
</evidence>
<dbReference type="GO" id="GO:0051083">
    <property type="term" value="P:'de novo' cotranslational protein folding"/>
    <property type="evidence" value="ECO:0007669"/>
    <property type="project" value="TreeGrafter"/>
</dbReference>
<organism evidence="2">
    <name type="scientific">marine metagenome</name>
    <dbReference type="NCBI Taxonomy" id="408172"/>
    <lineage>
        <taxon>unclassified sequences</taxon>
        <taxon>metagenomes</taxon>
        <taxon>ecological metagenomes</taxon>
    </lineage>
</organism>
<dbReference type="Gene3D" id="3.30.70.1050">
    <property type="entry name" value="Trigger factor ribosome-binding domain"/>
    <property type="match status" value="1"/>
</dbReference>
<dbReference type="GO" id="GO:0015031">
    <property type="term" value="P:protein transport"/>
    <property type="evidence" value="ECO:0007669"/>
    <property type="project" value="InterPro"/>
</dbReference>
<dbReference type="Pfam" id="PF05697">
    <property type="entry name" value="Trigger_N"/>
    <property type="match status" value="1"/>
</dbReference>
<dbReference type="InterPro" id="IPR008881">
    <property type="entry name" value="Trigger_fac_ribosome-bd_bac"/>
</dbReference>
<dbReference type="GO" id="GO:0043022">
    <property type="term" value="F:ribosome binding"/>
    <property type="evidence" value="ECO:0007669"/>
    <property type="project" value="TreeGrafter"/>
</dbReference>
<dbReference type="AlphaFoldDB" id="A0A382CMY3"/>
<sequence length="76" mass="8850">MNVKLKEINSYTRQVTVSVPWEDLESAFEAHIRRFSKKVRMPGFRKGKVPQKVVIQNFGPELEAEFAQDSIEIHYA</sequence>